<name>A0A7I8D8G7_9BACL</name>
<gene>
    <name evidence="1" type="ORF">skT53_14280</name>
</gene>
<dbReference type="EMBL" id="AP023366">
    <property type="protein sequence ID" value="BCJ86443.1"/>
    <property type="molecule type" value="Genomic_DNA"/>
</dbReference>
<dbReference type="Proteomes" id="UP000593802">
    <property type="component" value="Chromosome"/>
</dbReference>
<reference evidence="1 2" key="1">
    <citation type="submission" date="2020-08" db="EMBL/GenBank/DDBJ databases">
        <title>Complete Genome Sequence of Effusibacillus dendaii Strain skT53, Isolated from Farmland soil.</title>
        <authorList>
            <person name="Konishi T."/>
            <person name="Kawasaki H."/>
        </authorList>
    </citation>
    <scope>NUCLEOTIDE SEQUENCE [LARGE SCALE GENOMIC DNA]</scope>
    <source>
        <strain evidence="2">skT53</strain>
    </source>
</reference>
<protein>
    <submittedName>
        <fullName evidence="1">Uncharacterized protein</fullName>
    </submittedName>
</protein>
<sequence length="167" mass="17996">MFGFFDAIYGFLTRQMGTRGDAANSSGSLHAKVSSIQNDISTKPQRARSGKYTGTVSTTSTTEVSMLSVSGKGRLVALRLRISSTSTTSQNFNVRILIDGVQIASWSLSSPSGTNGTVLGWPSIYAMLTSANYTEIDLSFNGSFELRGYVTGATSYTGYIDYVYELE</sequence>
<evidence type="ECO:0000313" key="2">
    <source>
        <dbReference type="Proteomes" id="UP000593802"/>
    </source>
</evidence>
<dbReference type="AlphaFoldDB" id="A0A7I8D8G7"/>
<dbReference type="KEGG" id="eff:skT53_14280"/>
<accession>A0A7I8D8G7</accession>
<evidence type="ECO:0000313" key="1">
    <source>
        <dbReference type="EMBL" id="BCJ86443.1"/>
    </source>
</evidence>
<proteinExistence type="predicted"/>
<organism evidence="1 2">
    <name type="scientific">Effusibacillus dendaii</name>
    <dbReference type="NCBI Taxonomy" id="2743772"/>
    <lineage>
        <taxon>Bacteria</taxon>
        <taxon>Bacillati</taxon>
        <taxon>Bacillota</taxon>
        <taxon>Bacilli</taxon>
        <taxon>Bacillales</taxon>
        <taxon>Alicyclobacillaceae</taxon>
        <taxon>Effusibacillus</taxon>
    </lineage>
</organism>
<dbReference type="RefSeq" id="WP_200760448.1">
    <property type="nucleotide sequence ID" value="NZ_AP023366.1"/>
</dbReference>
<keyword evidence="2" id="KW-1185">Reference proteome</keyword>